<reference evidence="2" key="2">
    <citation type="journal article" date="2015" name="Fish Shellfish Immunol.">
        <title>Early steps in the European eel (Anguilla anguilla)-Vibrio vulnificus interaction in the gills: Role of the RtxA13 toxin.</title>
        <authorList>
            <person name="Callol A."/>
            <person name="Pajuelo D."/>
            <person name="Ebbesson L."/>
            <person name="Teles M."/>
            <person name="MacKenzie S."/>
            <person name="Amaro C."/>
        </authorList>
    </citation>
    <scope>NUCLEOTIDE SEQUENCE</scope>
</reference>
<keyword evidence="1" id="KW-0812">Transmembrane</keyword>
<accession>A0A0E9XMH0</accession>
<evidence type="ECO:0000256" key="1">
    <source>
        <dbReference type="SAM" id="Phobius"/>
    </source>
</evidence>
<dbReference type="AlphaFoldDB" id="A0A0E9XMH0"/>
<keyword evidence="1" id="KW-0472">Membrane</keyword>
<organism evidence="2">
    <name type="scientific">Anguilla anguilla</name>
    <name type="common">European freshwater eel</name>
    <name type="synonym">Muraena anguilla</name>
    <dbReference type="NCBI Taxonomy" id="7936"/>
    <lineage>
        <taxon>Eukaryota</taxon>
        <taxon>Metazoa</taxon>
        <taxon>Chordata</taxon>
        <taxon>Craniata</taxon>
        <taxon>Vertebrata</taxon>
        <taxon>Euteleostomi</taxon>
        <taxon>Actinopterygii</taxon>
        <taxon>Neopterygii</taxon>
        <taxon>Teleostei</taxon>
        <taxon>Anguilliformes</taxon>
        <taxon>Anguillidae</taxon>
        <taxon>Anguilla</taxon>
    </lineage>
</organism>
<sequence>MNLPCQRYSSLMAIGIIYLPDLVIVFLAIARVRFMHSKMFSRDHTVLLWSVSFNMDNQQSRGLMSQYSI</sequence>
<evidence type="ECO:0000313" key="2">
    <source>
        <dbReference type="EMBL" id="JAI03923.1"/>
    </source>
</evidence>
<name>A0A0E9XMH0_ANGAN</name>
<proteinExistence type="predicted"/>
<feature type="transmembrane region" description="Helical" evidence="1">
    <location>
        <begin position="12"/>
        <end position="32"/>
    </location>
</feature>
<dbReference type="EMBL" id="GBXM01004655">
    <property type="protein sequence ID" value="JAI03923.1"/>
    <property type="molecule type" value="Transcribed_RNA"/>
</dbReference>
<protein>
    <submittedName>
        <fullName evidence="2">Uncharacterized protein</fullName>
    </submittedName>
</protein>
<keyword evidence="1" id="KW-1133">Transmembrane helix</keyword>
<reference evidence="2" key="1">
    <citation type="submission" date="2014-11" db="EMBL/GenBank/DDBJ databases">
        <authorList>
            <person name="Amaro Gonzalez C."/>
        </authorList>
    </citation>
    <scope>NUCLEOTIDE SEQUENCE</scope>
</reference>